<dbReference type="SUPFAM" id="SSF50129">
    <property type="entry name" value="GroES-like"/>
    <property type="match status" value="1"/>
</dbReference>
<keyword evidence="4" id="KW-0862">Zinc</keyword>
<dbReference type="RefSeq" id="WP_167169790.1">
    <property type="nucleotide sequence ID" value="NZ_BAAAOO010000006.1"/>
</dbReference>
<reference evidence="7 8" key="1">
    <citation type="submission" date="2020-02" db="EMBL/GenBank/DDBJ databases">
        <title>Sequencing the genomes of 1000 actinobacteria strains.</title>
        <authorList>
            <person name="Klenk H.-P."/>
        </authorList>
    </citation>
    <scope>NUCLEOTIDE SEQUENCE [LARGE SCALE GENOMIC DNA]</scope>
    <source>
        <strain evidence="7 8">DSM 19609</strain>
    </source>
</reference>
<evidence type="ECO:0000256" key="4">
    <source>
        <dbReference type="ARBA" id="ARBA00022833"/>
    </source>
</evidence>
<dbReference type="Pfam" id="PF08240">
    <property type="entry name" value="ADH_N"/>
    <property type="match status" value="1"/>
</dbReference>
<dbReference type="SUPFAM" id="SSF51735">
    <property type="entry name" value="NAD(P)-binding Rossmann-fold domains"/>
    <property type="match status" value="1"/>
</dbReference>
<dbReference type="SMART" id="SM00829">
    <property type="entry name" value="PKS_ER"/>
    <property type="match status" value="1"/>
</dbReference>
<dbReference type="InterPro" id="IPR011032">
    <property type="entry name" value="GroES-like_sf"/>
</dbReference>
<dbReference type="CDD" id="cd08232">
    <property type="entry name" value="idonate-5-DH"/>
    <property type="match status" value="1"/>
</dbReference>
<evidence type="ECO:0000313" key="7">
    <source>
        <dbReference type="EMBL" id="NIH58091.1"/>
    </source>
</evidence>
<feature type="domain" description="Enoyl reductase (ER)" evidence="6">
    <location>
        <begin position="8"/>
        <end position="332"/>
    </location>
</feature>
<proteinExistence type="inferred from homology"/>
<keyword evidence="3" id="KW-0479">Metal-binding</keyword>
<evidence type="ECO:0000256" key="2">
    <source>
        <dbReference type="ARBA" id="ARBA00008072"/>
    </source>
</evidence>
<sequence>MKAVYIKGKEDLEVTDLPVPEPGPGQVRLAVEYVGICGSDLHYYYHGANGTFVVREPLIPGHEMSGHIDLDPQGEWAPGTPVTVHPATFGPDVPGMENLRHLRPGGSYLGSASTWPHTQGAMAEYMLVNRDMVRVLPQGLSTKDAALAEPLGVVLHGINLVGDLTGCSVLVSGSGPIGLLAAFAAKQRGAASVTSSDLLDGPLERAKQVGADAVINLRNEPLPENAFDVVLECSGSPIAAGSALKAVKPSGRVGQIGMLPGDPSQIVLAPLGQKEITWIGSFRFDNEIDDAIALIAAVPEVANVVTHSFPADEARQAFAVAKDSQASGKVLVQLGTPQA</sequence>
<accession>A0ABX0SMU6</accession>
<comment type="cofactor">
    <cofactor evidence="1">
        <name>Zn(2+)</name>
        <dbReference type="ChEBI" id="CHEBI:29105"/>
    </cofactor>
</comment>
<evidence type="ECO:0000313" key="8">
    <source>
        <dbReference type="Proteomes" id="UP000749311"/>
    </source>
</evidence>
<dbReference type="PANTHER" id="PTHR43161">
    <property type="entry name" value="SORBITOL DEHYDROGENASE"/>
    <property type="match status" value="1"/>
</dbReference>
<gene>
    <name evidence="7" type="ORF">FB473_002783</name>
</gene>
<comment type="similarity">
    <text evidence="2">Belongs to the zinc-containing alcohol dehydrogenase family.</text>
</comment>
<dbReference type="Proteomes" id="UP000749311">
    <property type="component" value="Unassembled WGS sequence"/>
</dbReference>
<name>A0ABX0SMU6_9ACTN</name>
<evidence type="ECO:0000256" key="5">
    <source>
        <dbReference type="ARBA" id="ARBA00023002"/>
    </source>
</evidence>
<dbReference type="EMBL" id="JAAMOZ010000002">
    <property type="protein sequence ID" value="NIH58091.1"/>
    <property type="molecule type" value="Genomic_DNA"/>
</dbReference>
<dbReference type="EC" id="1.1.1.264" evidence="7"/>
<dbReference type="InterPro" id="IPR036291">
    <property type="entry name" value="NAD(P)-bd_dom_sf"/>
</dbReference>
<evidence type="ECO:0000259" key="6">
    <source>
        <dbReference type="SMART" id="SM00829"/>
    </source>
</evidence>
<dbReference type="Pfam" id="PF00107">
    <property type="entry name" value="ADH_zinc_N"/>
    <property type="match status" value="1"/>
</dbReference>
<keyword evidence="5 7" id="KW-0560">Oxidoreductase</keyword>
<dbReference type="InterPro" id="IPR013149">
    <property type="entry name" value="ADH-like_C"/>
</dbReference>
<evidence type="ECO:0000256" key="3">
    <source>
        <dbReference type="ARBA" id="ARBA00022723"/>
    </source>
</evidence>
<organism evidence="7 8">
    <name type="scientific">Brooklawnia cerclae</name>
    <dbReference type="NCBI Taxonomy" id="349934"/>
    <lineage>
        <taxon>Bacteria</taxon>
        <taxon>Bacillati</taxon>
        <taxon>Actinomycetota</taxon>
        <taxon>Actinomycetes</taxon>
        <taxon>Propionibacteriales</taxon>
        <taxon>Propionibacteriaceae</taxon>
        <taxon>Brooklawnia</taxon>
    </lineage>
</organism>
<dbReference type="InterPro" id="IPR020843">
    <property type="entry name" value="ER"/>
</dbReference>
<dbReference type="GO" id="GO:0050572">
    <property type="term" value="F:L-idonate 5-dehydrogenase [NAD(P)+] activity"/>
    <property type="evidence" value="ECO:0007669"/>
    <property type="project" value="UniProtKB-EC"/>
</dbReference>
<comment type="caution">
    <text evidence="7">The sequence shown here is derived from an EMBL/GenBank/DDBJ whole genome shotgun (WGS) entry which is preliminary data.</text>
</comment>
<dbReference type="Gene3D" id="3.40.50.720">
    <property type="entry name" value="NAD(P)-binding Rossmann-like Domain"/>
    <property type="match status" value="1"/>
</dbReference>
<dbReference type="Gene3D" id="3.90.180.10">
    <property type="entry name" value="Medium-chain alcohol dehydrogenases, catalytic domain"/>
    <property type="match status" value="1"/>
</dbReference>
<protein>
    <submittedName>
        <fullName evidence="7">L-idonate 5-dehydrogenase</fullName>
        <ecNumber evidence="7">1.1.1.264</ecNumber>
    </submittedName>
</protein>
<evidence type="ECO:0000256" key="1">
    <source>
        <dbReference type="ARBA" id="ARBA00001947"/>
    </source>
</evidence>
<keyword evidence="8" id="KW-1185">Reference proteome</keyword>
<dbReference type="PANTHER" id="PTHR43161:SF9">
    <property type="entry name" value="SORBITOL DEHYDROGENASE"/>
    <property type="match status" value="1"/>
</dbReference>
<dbReference type="InterPro" id="IPR013154">
    <property type="entry name" value="ADH-like_N"/>
</dbReference>